<proteinExistence type="predicted"/>
<accession>A0A5E4BED9</accession>
<sequence>MLRALTLLRPWRPLGVRGCTSDGTSGGHEIQVRALAGPDQAVSRRSCPFLSAAMNLSGIPLPCCMSRLQLSFVCLGLSSS</sequence>
<reference evidence="1" key="2">
    <citation type="submission" date="2020-08" db="EMBL/GenBank/DDBJ databases">
        <authorList>
            <person name="Shumante A."/>
            <person name="Zimin A.V."/>
            <person name="Puiu D."/>
            <person name="Salzberg S.L."/>
        </authorList>
    </citation>
    <scope>NUCLEOTIDE SEQUENCE</scope>
    <source>
        <strain evidence="1">WC2-LM</strain>
        <tissue evidence="1">Liver</tissue>
    </source>
</reference>
<name>A0A5E4BED9_MARMO</name>
<dbReference type="EMBL" id="CABDUW010000394">
    <property type="protein sequence ID" value="VTJ67705.1"/>
    <property type="molecule type" value="Genomic_DNA"/>
</dbReference>
<keyword evidence="3" id="KW-1185">Reference proteome</keyword>
<dbReference type="Proteomes" id="UP000662637">
    <property type="component" value="Unassembled WGS sequence"/>
</dbReference>
<reference evidence="2 3" key="1">
    <citation type="submission" date="2019-04" db="EMBL/GenBank/DDBJ databases">
        <authorList>
            <person name="Alioto T."/>
            <person name="Alioto T."/>
        </authorList>
    </citation>
    <scope>NUCLEOTIDE SEQUENCE [LARGE SCALE GENOMIC DNA]</scope>
</reference>
<dbReference type="EMBL" id="WJEC01007786">
    <property type="protein sequence ID" value="KAF7468045.1"/>
    <property type="molecule type" value="Genomic_DNA"/>
</dbReference>
<dbReference type="Proteomes" id="UP000335636">
    <property type="component" value="Unassembled WGS sequence"/>
</dbReference>
<evidence type="ECO:0000313" key="3">
    <source>
        <dbReference type="Proteomes" id="UP000335636"/>
    </source>
</evidence>
<evidence type="ECO:0000313" key="1">
    <source>
        <dbReference type="EMBL" id="KAF7468045.1"/>
    </source>
</evidence>
<organism evidence="2 3">
    <name type="scientific">Marmota monax</name>
    <name type="common">Woodchuck</name>
    <dbReference type="NCBI Taxonomy" id="9995"/>
    <lineage>
        <taxon>Eukaryota</taxon>
        <taxon>Metazoa</taxon>
        <taxon>Chordata</taxon>
        <taxon>Craniata</taxon>
        <taxon>Vertebrata</taxon>
        <taxon>Euteleostomi</taxon>
        <taxon>Mammalia</taxon>
        <taxon>Eutheria</taxon>
        <taxon>Euarchontoglires</taxon>
        <taxon>Glires</taxon>
        <taxon>Rodentia</taxon>
        <taxon>Sciuromorpha</taxon>
        <taxon>Sciuridae</taxon>
        <taxon>Xerinae</taxon>
        <taxon>Marmotini</taxon>
        <taxon>Marmota</taxon>
    </lineage>
</organism>
<dbReference type="AlphaFoldDB" id="A0A5E4BED9"/>
<protein>
    <submittedName>
        <fullName evidence="2">Uncharacterized protein</fullName>
    </submittedName>
</protein>
<evidence type="ECO:0000313" key="2">
    <source>
        <dbReference type="EMBL" id="VTJ67705.1"/>
    </source>
</evidence>
<gene>
    <name evidence="1" type="ORF">GHT09_000145</name>
    <name evidence="2" type="ORF">MONAX_5E044834</name>
</gene>